<evidence type="ECO:0000256" key="1">
    <source>
        <dbReference type="SAM" id="MobiDB-lite"/>
    </source>
</evidence>
<dbReference type="AlphaFoldDB" id="A0AA91PYS3"/>
<feature type="compositionally biased region" description="Polar residues" evidence="1">
    <location>
        <begin position="434"/>
        <end position="443"/>
    </location>
</feature>
<evidence type="ECO:0000313" key="2">
    <source>
        <dbReference type="EMBL" id="OVF08169.1"/>
    </source>
</evidence>
<accession>A0AA91PYS3</accession>
<name>A0AA91PYS3_CLALS</name>
<dbReference type="EMBL" id="LYUB02000009">
    <property type="protein sequence ID" value="OVF08169.1"/>
    <property type="molecule type" value="Genomic_DNA"/>
</dbReference>
<proteinExistence type="predicted"/>
<protein>
    <submittedName>
        <fullName evidence="2">Uncharacterized protein</fullName>
    </submittedName>
</protein>
<dbReference type="Pfam" id="PF17306">
    <property type="entry name" value="DUF5355"/>
    <property type="match status" value="1"/>
</dbReference>
<dbReference type="Gene3D" id="1.25.40.280">
    <property type="entry name" value="alix/aip1 like domains"/>
    <property type="match status" value="1"/>
</dbReference>
<sequence>MIVLPDTPPSPKTWKLDTSTQFFSQLSALRSSLDASAPSTYSDSVRLVAQLEEYLEGIFQLLLLEENISELKGATAFSSSLVVCKSVPWENVISASEKKNELKLRSNNAENCLWTLACEIETVITAISFAYTRLGAEITNELCESDSQDVQTDDKWKSVTNFYKKAIAMAYFGSEFAQHASTPLLDSRVFILLDSIGNIGIQTSILCKFSTLNRNLYNDQDKFTDGNNAVLCRVAIWILDEIKKCQRLSSEMTPTGDLMVPKTDKWDQYFKLFSRYASAYAGLFLSIEYYQKGQLGMAIGLTNFSLLSLQSKKLNTDYKRNKIMVRFKEKFRGKKNEHYISRLQSTTTLCCDKSVFQASSGIVLSDVALLFDLLVQCRLKYTKENDNLTFDDVVDWQDIHSDSKWPIGCKIPVSTVNSFTPKALQKEPPDGLKSNFTGRGSYY</sequence>
<organism evidence="2 3">
    <name type="scientific">Clavispora lusitaniae</name>
    <name type="common">Candida lusitaniae</name>
    <dbReference type="NCBI Taxonomy" id="36911"/>
    <lineage>
        <taxon>Eukaryota</taxon>
        <taxon>Fungi</taxon>
        <taxon>Dikarya</taxon>
        <taxon>Ascomycota</taxon>
        <taxon>Saccharomycotina</taxon>
        <taxon>Pichiomycetes</taxon>
        <taxon>Metschnikowiaceae</taxon>
        <taxon>Clavispora</taxon>
    </lineage>
</organism>
<dbReference type="KEGG" id="clus:A9F13_09g00957"/>
<gene>
    <name evidence="2" type="ORF">A9F13_09g00957</name>
</gene>
<dbReference type="InterPro" id="IPR035278">
    <property type="entry name" value="DUF5355"/>
</dbReference>
<reference evidence="2 3" key="1">
    <citation type="submission" date="2017-04" db="EMBL/GenBank/DDBJ databases">
        <title>Draft genome of the yeast Clavispora lusitaniae type strain CBS 6936.</title>
        <authorList>
            <person name="Durrens P."/>
            <person name="Klopp C."/>
            <person name="Biteau N."/>
            <person name="Fitton-Ouhabi V."/>
            <person name="Dementhon K."/>
            <person name="Accoceberry I."/>
            <person name="Sherman D.J."/>
            <person name="Noel T."/>
        </authorList>
    </citation>
    <scope>NUCLEOTIDE SEQUENCE [LARGE SCALE GENOMIC DNA]</scope>
    <source>
        <strain evidence="2 3">CBS 6936</strain>
    </source>
</reference>
<feature type="region of interest" description="Disordered" evidence="1">
    <location>
        <begin position="424"/>
        <end position="443"/>
    </location>
</feature>
<evidence type="ECO:0000313" key="3">
    <source>
        <dbReference type="Proteomes" id="UP000195602"/>
    </source>
</evidence>
<comment type="caution">
    <text evidence="2">The sequence shown here is derived from an EMBL/GenBank/DDBJ whole genome shotgun (WGS) entry which is preliminary data.</text>
</comment>
<dbReference type="Proteomes" id="UP000195602">
    <property type="component" value="Unassembled WGS sequence"/>
</dbReference>
<dbReference type="InterPro" id="IPR038499">
    <property type="entry name" value="BRO1_sf"/>
</dbReference>